<sequence>MARTPRATRPSDPTDLTGPAAAAELEELEVAPVAVPLEPELESVPEDSEAVNELVVVAVASPVVLVSSMVADRVVSREELGLDAAMVVVTVPVLEGDVDAADVTTAVDAVVLTAEVLEVEHDWPALMAEQNVSAAGRTCSGCGRESAGVVWK</sequence>
<proteinExistence type="predicted"/>
<accession>A0AAN9YAY6</accession>
<evidence type="ECO:0000313" key="2">
    <source>
        <dbReference type="Proteomes" id="UP001320245"/>
    </source>
</evidence>
<reference evidence="1 2" key="1">
    <citation type="journal article" date="2023" name="PLoS ONE">
        <title>Cytospora paraplurivora sp. nov. isolated from orchards with fruit tree decline syndrome in Ontario, Canada.</title>
        <authorList>
            <person name="Ilyukhin E."/>
            <person name="Nguyen H.D.T."/>
            <person name="Castle A.J."/>
            <person name="Ellouze W."/>
        </authorList>
    </citation>
    <scope>NUCLEOTIDE SEQUENCE [LARGE SCALE GENOMIC DNA]</scope>
    <source>
        <strain evidence="1 2">FDS-564</strain>
    </source>
</reference>
<gene>
    <name evidence="1" type="ORF">SLS53_008749</name>
</gene>
<organism evidence="1 2">
    <name type="scientific">Cytospora paraplurivora</name>
    <dbReference type="NCBI Taxonomy" id="2898453"/>
    <lineage>
        <taxon>Eukaryota</taxon>
        <taxon>Fungi</taxon>
        <taxon>Dikarya</taxon>
        <taxon>Ascomycota</taxon>
        <taxon>Pezizomycotina</taxon>
        <taxon>Sordariomycetes</taxon>
        <taxon>Sordariomycetidae</taxon>
        <taxon>Diaporthales</taxon>
        <taxon>Cytosporaceae</taxon>
        <taxon>Cytospora</taxon>
    </lineage>
</organism>
<dbReference type="EMBL" id="JAJSPL020000056">
    <property type="protein sequence ID" value="KAK7731510.1"/>
    <property type="molecule type" value="Genomic_DNA"/>
</dbReference>
<protein>
    <submittedName>
        <fullName evidence="1">Uncharacterized protein</fullName>
    </submittedName>
</protein>
<dbReference type="AlphaFoldDB" id="A0AAN9YAY6"/>
<comment type="caution">
    <text evidence="1">The sequence shown here is derived from an EMBL/GenBank/DDBJ whole genome shotgun (WGS) entry which is preliminary data.</text>
</comment>
<evidence type="ECO:0000313" key="1">
    <source>
        <dbReference type="EMBL" id="KAK7731510.1"/>
    </source>
</evidence>
<keyword evidence="2" id="KW-1185">Reference proteome</keyword>
<dbReference type="Proteomes" id="UP001320245">
    <property type="component" value="Unassembled WGS sequence"/>
</dbReference>
<name>A0AAN9YAY6_9PEZI</name>